<feature type="transmembrane region" description="Helical" evidence="1">
    <location>
        <begin position="277"/>
        <end position="302"/>
    </location>
</feature>
<sequence length="426" mass="49816">MENLDEHNIKIERMIIFSAAFIAYLLAAFFIRSKMDVTRFDIPWSMQIVKHSFNLYNNRISPRVNYPPIIPLVLGLQGSLLQRLSNSFQLSSQLFKFLCNGFVKIPAIVSSFAFVFYLENQGKQAKRKHWILLLLFLSSPALIMNIAVWGQFDVIMVITLFLAFYNSQTDRLHLAAFWMTVALLSKIQAIYFLPIFVLFLFRRYKISELIRPFLTASVTFLTVWLPFMIANHNLFLPIKLYFSAAARYSTINDHAFNLWSIFYPYSVKLVPSLNDSFLFGISFRALNIMFLLVILTIIILAICKWHMPINQALFLYSLWIFTFTMQQHERYEITSLAFIFLIFMFQDRTKFVDLVIFEALNVLILLNQLNVYLVRSLSIGFSEPLVLFLSLFSVALTVYISVYLILQNRSAHIDHHHKSKEYLSEI</sequence>
<evidence type="ECO:0000313" key="3">
    <source>
        <dbReference type="EMBL" id="QAS70141.1"/>
    </source>
</evidence>
<name>A0AAJ1R9E2_9LACO</name>
<protein>
    <recommendedName>
        <fullName evidence="6">DUF2029 domain-containing protein</fullName>
    </recommendedName>
</protein>
<reference evidence="3 4" key="1">
    <citation type="journal article" date="2019" name="Syst. Appl. Microbiol.">
        <title>Oenococcus sicerae sp. nov., isolated from French cider.</title>
        <authorList>
            <person name="Cousin F.J."/>
            <person name="Le Guellec R."/>
            <person name="Chagnot C."/>
            <person name="Goux D."/>
            <person name="Dalmasso M."/>
            <person name="Laplace J.M."/>
            <person name="Cretenet M."/>
        </authorList>
    </citation>
    <scope>NUCLEOTIDE SEQUENCE [LARGE SCALE GENOMIC DNA]</scope>
    <source>
        <strain evidence="3 4">UCMA 15228</strain>
    </source>
</reference>
<accession>A0AAJ1R9E2</accession>
<organism evidence="2 5">
    <name type="scientific">Oenococcus sicerae</name>
    <dbReference type="NCBI Taxonomy" id="2203724"/>
    <lineage>
        <taxon>Bacteria</taxon>
        <taxon>Bacillati</taxon>
        <taxon>Bacillota</taxon>
        <taxon>Bacilli</taxon>
        <taxon>Lactobacillales</taxon>
        <taxon>Lactobacillaceae</taxon>
        <taxon>Oenococcus</taxon>
    </lineage>
</organism>
<keyword evidence="1" id="KW-1133">Transmembrane helix</keyword>
<dbReference type="RefSeq" id="WP_128686610.1">
    <property type="nucleotide sequence ID" value="NZ_SDWY01000001.1"/>
</dbReference>
<evidence type="ECO:0000256" key="1">
    <source>
        <dbReference type="SAM" id="Phobius"/>
    </source>
</evidence>
<feature type="transmembrane region" description="Helical" evidence="1">
    <location>
        <begin position="354"/>
        <end position="373"/>
    </location>
</feature>
<evidence type="ECO:0000313" key="2">
    <source>
        <dbReference type="EMBL" id="MDN6899443.1"/>
    </source>
</evidence>
<gene>
    <name evidence="3" type="ORF">DLJ48_06205</name>
    <name evidence="2" type="ORF">EVC35_00265</name>
</gene>
<feature type="transmembrane region" description="Helical" evidence="1">
    <location>
        <begin position="130"/>
        <end position="163"/>
    </location>
</feature>
<proteinExistence type="predicted"/>
<feature type="transmembrane region" description="Helical" evidence="1">
    <location>
        <begin position="94"/>
        <end position="118"/>
    </location>
</feature>
<reference evidence="2" key="2">
    <citation type="submission" date="2019-01" db="EMBL/GenBank/DDBJ databases">
        <title>Oenococcus sicerae UCMA17102.</title>
        <authorList>
            <person name="Cousin F.J."/>
            <person name="Le Guellec R."/>
            <person name="Cretenet M."/>
        </authorList>
    </citation>
    <scope>NUCLEOTIDE SEQUENCE</scope>
    <source>
        <strain evidence="2">UCMA17102</strain>
    </source>
</reference>
<feature type="transmembrane region" description="Helical" evidence="1">
    <location>
        <begin position="385"/>
        <end position="406"/>
    </location>
</feature>
<evidence type="ECO:0000313" key="5">
    <source>
        <dbReference type="Proteomes" id="UP001167919"/>
    </source>
</evidence>
<dbReference type="Proteomes" id="UP000286907">
    <property type="component" value="Chromosome"/>
</dbReference>
<feature type="transmembrane region" description="Helical" evidence="1">
    <location>
        <begin position="175"/>
        <end position="201"/>
    </location>
</feature>
<feature type="transmembrane region" description="Helical" evidence="1">
    <location>
        <begin position="213"/>
        <end position="230"/>
    </location>
</feature>
<evidence type="ECO:0008006" key="6">
    <source>
        <dbReference type="Google" id="ProtNLM"/>
    </source>
</evidence>
<keyword evidence="1" id="KW-0472">Membrane</keyword>
<dbReference type="EMBL" id="CP029684">
    <property type="protein sequence ID" value="QAS70141.1"/>
    <property type="molecule type" value="Genomic_DNA"/>
</dbReference>
<dbReference type="EMBL" id="SDWY01000001">
    <property type="protein sequence ID" value="MDN6899443.1"/>
    <property type="molecule type" value="Genomic_DNA"/>
</dbReference>
<dbReference type="Proteomes" id="UP001167919">
    <property type="component" value="Unassembled WGS sequence"/>
</dbReference>
<feature type="transmembrane region" description="Helical" evidence="1">
    <location>
        <begin position="64"/>
        <end position="82"/>
    </location>
</feature>
<evidence type="ECO:0000313" key="4">
    <source>
        <dbReference type="Proteomes" id="UP000286907"/>
    </source>
</evidence>
<keyword evidence="1" id="KW-0812">Transmembrane</keyword>
<feature type="transmembrane region" description="Helical" evidence="1">
    <location>
        <begin position="14"/>
        <end position="31"/>
    </location>
</feature>
<dbReference type="AlphaFoldDB" id="A0AAJ1R9E2"/>
<reference evidence="3" key="3">
    <citation type="submission" date="2020-01" db="EMBL/GenBank/DDBJ databases">
        <authorList>
            <person name="Cousin F.J."/>
            <person name="Le Guellec R."/>
            <person name="Cretenet M."/>
        </authorList>
    </citation>
    <scope>NUCLEOTIDE SEQUENCE</scope>
    <source>
        <strain evidence="3">UCMA 15228</strain>
    </source>
</reference>
<keyword evidence="4" id="KW-1185">Reference proteome</keyword>